<keyword evidence="4" id="KW-0732">Signal</keyword>
<sequence length="182" mass="20025">MPYAARLAAAMLAGLLAQPAVQAQDGQRPATGVPWNARVTYVVDGDSVWVQPLVGGKRQRLRIDGVDAPEICQTHGTESRQALQALALNQRVRVTVWAYDRYGRAIATVVRLQGDVDLGERMVEEGWAWTDGYGTRLGKYWRAEAQARWAGRGLFAERWPELPADFRNRHGPCGAAKPASGD</sequence>
<evidence type="ECO:0000256" key="2">
    <source>
        <dbReference type="ARBA" id="ARBA00022759"/>
    </source>
</evidence>
<dbReference type="Gene3D" id="2.40.50.90">
    <property type="match status" value="1"/>
</dbReference>
<accession>A0A853ITN8</accession>
<evidence type="ECO:0000256" key="1">
    <source>
        <dbReference type="ARBA" id="ARBA00022722"/>
    </source>
</evidence>
<name>A0A853ITN8_9BURK</name>
<keyword evidence="7" id="KW-1185">Reference proteome</keyword>
<feature type="signal peptide" evidence="4">
    <location>
        <begin position="1"/>
        <end position="23"/>
    </location>
</feature>
<feature type="chain" id="PRO_5033068204" evidence="4">
    <location>
        <begin position="24"/>
        <end position="182"/>
    </location>
</feature>
<dbReference type="Pfam" id="PF00565">
    <property type="entry name" value="SNase"/>
    <property type="match status" value="1"/>
</dbReference>
<dbReference type="AlphaFoldDB" id="A0A853ITN8"/>
<evidence type="ECO:0000313" key="7">
    <source>
        <dbReference type="Proteomes" id="UP000589716"/>
    </source>
</evidence>
<evidence type="ECO:0000259" key="5">
    <source>
        <dbReference type="PROSITE" id="PS50830"/>
    </source>
</evidence>
<reference evidence="6 7" key="1">
    <citation type="submission" date="2020-07" db="EMBL/GenBank/DDBJ databases">
        <authorList>
            <person name="Maaloum M."/>
        </authorList>
    </citation>
    <scope>NUCLEOTIDE SEQUENCE [LARGE SCALE GENOMIC DNA]</scope>
    <source>
        <strain evidence="6 7">GCS-AN-3</strain>
    </source>
</reference>
<keyword evidence="1" id="KW-0540">Nuclease</keyword>
<dbReference type="InterPro" id="IPR035437">
    <property type="entry name" value="SNase_OB-fold_sf"/>
</dbReference>
<organism evidence="6 7">
    <name type="scientific">Ottowia beijingensis</name>
    <dbReference type="NCBI Taxonomy" id="1207057"/>
    <lineage>
        <taxon>Bacteria</taxon>
        <taxon>Pseudomonadati</taxon>
        <taxon>Pseudomonadota</taxon>
        <taxon>Betaproteobacteria</taxon>
        <taxon>Burkholderiales</taxon>
        <taxon>Comamonadaceae</taxon>
        <taxon>Ottowia</taxon>
    </lineage>
</organism>
<dbReference type="PANTHER" id="PTHR12302:SF3">
    <property type="entry name" value="SERINE_THREONINE-PROTEIN KINASE 31"/>
    <property type="match status" value="1"/>
</dbReference>
<evidence type="ECO:0000313" key="6">
    <source>
        <dbReference type="EMBL" id="NZA00607.1"/>
    </source>
</evidence>
<dbReference type="InterPro" id="IPR016071">
    <property type="entry name" value="Staphylococal_nuclease_OB-fold"/>
</dbReference>
<feature type="domain" description="TNase-like" evidence="5">
    <location>
        <begin position="33"/>
        <end position="157"/>
    </location>
</feature>
<evidence type="ECO:0000256" key="3">
    <source>
        <dbReference type="ARBA" id="ARBA00022801"/>
    </source>
</evidence>
<dbReference type="PROSITE" id="PS50830">
    <property type="entry name" value="TNASE_3"/>
    <property type="match status" value="1"/>
</dbReference>
<comment type="caution">
    <text evidence="6">The sequence shown here is derived from an EMBL/GenBank/DDBJ whole genome shotgun (WGS) entry which is preliminary data.</text>
</comment>
<dbReference type="GO" id="GO:0016787">
    <property type="term" value="F:hydrolase activity"/>
    <property type="evidence" value="ECO:0007669"/>
    <property type="project" value="UniProtKB-KW"/>
</dbReference>
<dbReference type="Proteomes" id="UP000589716">
    <property type="component" value="Unassembled WGS sequence"/>
</dbReference>
<dbReference type="EMBL" id="JACCKX010000001">
    <property type="protein sequence ID" value="NZA00607.1"/>
    <property type="molecule type" value="Genomic_DNA"/>
</dbReference>
<keyword evidence="3" id="KW-0378">Hydrolase</keyword>
<proteinExistence type="predicted"/>
<protein>
    <submittedName>
        <fullName evidence="6">Thermonuclease family protein</fullName>
    </submittedName>
</protein>
<keyword evidence="2" id="KW-0255">Endonuclease</keyword>
<dbReference type="GO" id="GO:0004519">
    <property type="term" value="F:endonuclease activity"/>
    <property type="evidence" value="ECO:0007669"/>
    <property type="project" value="UniProtKB-KW"/>
</dbReference>
<dbReference type="SUPFAM" id="SSF50199">
    <property type="entry name" value="Staphylococcal nuclease"/>
    <property type="match status" value="1"/>
</dbReference>
<dbReference type="PANTHER" id="PTHR12302">
    <property type="entry name" value="EBNA2 BINDING PROTEIN P100"/>
    <property type="match status" value="1"/>
</dbReference>
<evidence type="ECO:0000256" key="4">
    <source>
        <dbReference type="SAM" id="SignalP"/>
    </source>
</evidence>
<dbReference type="SMART" id="SM00318">
    <property type="entry name" value="SNc"/>
    <property type="match status" value="1"/>
</dbReference>
<dbReference type="RefSeq" id="WP_180549173.1">
    <property type="nucleotide sequence ID" value="NZ_JACCKX010000001.1"/>
</dbReference>
<gene>
    <name evidence="6" type="ORF">H0I39_00300</name>
</gene>